<dbReference type="Pfam" id="PF00875">
    <property type="entry name" value="DNA_photolyase"/>
    <property type="match status" value="1"/>
</dbReference>
<reference evidence="7 8" key="1">
    <citation type="submission" date="2018-06" db="EMBL/GenBank/DDBJ databases">
        <authorList>
            <consortium name="Pathogen Informatics"/>
            <person name="Doyle S."/>
        </authorList>
    </citation>
    <scope>NUCLEOTIDE SEQUENCE [LARGE SCALE GENOMIC DNA]</scope>
    <source>
        <strain evidence="7 8">NCTC10295</strain>
    </source>
</reference>
<protein>
    <submittedName>
        <fullName evidence="7">Deoxyribodopyrimidine photolyase</fullName>
        <ecNumber evidence="7">4.1.99.3</ecNumber>
    </submittedName>
</protein>
<evidence type="ECO:0000256" key="2">
    <source>
        <dbReference type="ARBA" id="ARBA00022630"/>
    </source>
</evidence>
<dbReference type="PROSITE" id="PS51645">
    <property type="entry name" value="PHR_CRY_ALPHA_BETA"/>
    <property type="match status" value="1"/>
</dbReference>
<evidence type="ECO:0000256" key="1">
    <source>
        <dbReference type="ARBA" id="ARBA00001932"/>
    </source>
</evidence>
<dbReference type="Gene3D" id="3.40.50.620">
    <property type="entry name" value="HUPs"/>
    <property type="match status" value="1"/>
</dbReference>
<feature type="domain" description="Photolyase/cryptochrome alpha/beta" evidence="6">
    <location>
        <begin position="3"/>
        <end position="128"/>
    </location>
</feature>
<sequence length="430" mass="47250">MPETTLIWFRRNLRLADNAALAAALQRGLPVAGVWLQEPSETVNTRQARFLYQSAAELHQKLAERGIPLYAAAGRAEDDIPRLAAATGATAVVADEAYTPSEILADNHLWRILDAQHIPFIRINDRTVFAKSDIADTYGGQNPDFQSYRRAWLAAYTARFSSAKPSEKPPVIAGHIQTAFNSLPPFPEAGDDLPALAQTGGEAAAEKQWTQFAPEAALYPLLKDFPARKGSSRLSAYLAAGCISPRVLAAWAWQHGHHAWLETLIKRDFYYQQAFRLQENGANAADTAAFQTADADYLQRWQSGQTGFPLIDAAMRVLAQSGNLPPALRDMTARFWCTALAQPWQAGAAWFAAQLTDYDPAVNVGNWQTAAADTRPFSPVLQSRRLDPDGMFIRRHVPEIAHLPQELVHTPHLAGANAETNGYPAPLLPL</sequence>
<gene>
    <name evidence="7" type="primary">phr</name>
    <name evidence="7" type="ORF">NCTC10295_02240</name>
</gene>
<dbReference type="GO" id="GO:0003904">
    <property type="term" value="F:deoxyribodipyrimidine photo-lyase activity"/>
    <property type="evidence" value="ECO:0007669"/>
    <property type="project" value="UniProtKB-EC"/>
</dbReference>
<feature type="binding site" evidence="5">
    <location>
        <position position="260"/>
    </location>
    <ligand>
        <name>FAD</name>
        <dbReference type="ChEBI" id="CHEBI:57692"/>
    </ligand>
</feature>
<dbReference type="GO" id="GO:0006950">
    <property type="term" value="P:response to stress"/>
    <property type="evidence" value="ECO:0007669"/>
    <property type="project" value="UniProtKB-ARBA"/>
</dbReference>
<evidence type="ECO:0000259" key="6">
    <source>
        <dbReference type="PROSITE" id="PS51645"/>
    </source>
</evidence>
<keyword evidence="2 5" id="KW-0285">Flavoprotein</keyword>
<dbReference type="SUPFAM" id="SSF52425">
    <property type="entry name" value="Cryptochrome/photolyase, N-terminal domain"/>
    <property type="match status" value="1"/>
</dbReference>
<dbReference type="SUPFAM" id="SSF48173">
    <property type="entry name" value="Cryptochrome/photolyase FAD-binding domain"/>
    <property type="match status" value="1"/>
</dbReference>
<dbReference type="InterPro" id="IPR014729">
    <property type="entry name" value="Rossmann-like_a/b/a_fold"/>
</dbReference>
<dbReference type="PANTHER" id="PTHR11455:SF9">
    <property type="entry name" value="CRYPTOCHROME CIRCADIAN CLOCK 5 ISOFORM X1"/>
    <property type="match status" value="1"/>
</dbReference>
<dbReference type="PROSITE" id="PS00394">
    <property type="entry name" value="DNA_PHOTOLYASES_1_1"/>
    <property type="match status" value="1"/>
</dbReference>
<evidence type="ECO:0000256" key="4">
    <source>
        <dbReference type="ARBA" id="ARBA00022991"/>
    </source>
</evidence>
<dbReference type="PANTHER" id="PTHR11455">
    <property type="entry name" value="CRYPTOCHROME"/>
    <property type="match status" value="1"/>
</dbReference>
<dbReference type="Pfam" id="PF03441">
    <property type="entry name" value="FAD_binding_7"/>
    <property type="match status" value="1"/>
</dbReference>
<evidence type="ECO:0000313" key="7">
    <source>
        <dbReference type="EMBL" id="STZ77423.1"/>
    </source>
</evidence>
<dbReference type="InterPro" id="IPR006050">
    <property type="entry name" value="DNA_photolyase_N"/>
</dbReference>
<dbReference type="GO" id="GO:0071949">
    <property type="term" value="F:FAD binding"/>
    <property type="evidence" value="ECO:0007669"/>
    <property type="project" value="TreeGrafter"/>
</dbReference>
<comment type="cofactor">
    <cofactor evidence="5">
        <name>FAD</name>
        <dbReference type="ChEBI" id="CHEBI:57692"/>
    </cofactor>
    <text evidence="5">Binds 1 FAD per subunit.</text>
</comment>
<dbReference type="GO" id="GO:0006139">
    <property type="term" value="P:nucleobase-containing compound metabolic process"/>
    <property type="evidence" value="ECO:0007669"/>
    <property type="project" value="UniProtKB-ARBA"/>
</dbReference>
<keyword evidence="3 5" id="KW-0274">FAD</keyword>
<dbReference type="AlphaFoldDB" id="A0A378UL56"/>
<evidence type="ECO:0000256" key="3">
    <source>
        <dbReference type="ARBA" id="ARBA00022827"/>
    </source>
</evidence>
<dbReference type="Gene3D" id="1.25.40.80">
    <property type="match status" value="1"/>
</dbReference>
<feature type="binding site" evidence="5">
    <location>
        <position position="219"/>
    </location>
    <ligand>
        <name>FAD</name>
        <dbReference type="ChEBI" id="CHEBI:57692"/>
    </ligand>
</feature>
<feature type="binding site" evidence="5">
    <location>
        <begin position="357"/>
        <end position="359"/>
    </location>
    <ligand>
        <name>FAD</name>
        <dbReference type="ChEBI" id="CHEBI:57692"/>
    </ligand>
</feature>
<dbReference type="InterPro" id="IPR002081">
    <property type="entry name" value="Cryptochrome/DNA_photolyase_1"/>
</dbReference>
<evidence type="ECO:0000256" key="5">
    <source>
        <dbReference type="PIRSR" id="PIRSR602081-1"/>
    </source>
</evidence>
<dbReference type="Gene3D" id="1.10.579.10">
    <property type="entry name" value="DNA Cyclobutane Dipyrimidine Photolyase, subunit A, domain 3"/>
    <property type="match status" value="1"/>
</dbReference>
<keyword evidence="8" id="KW-1185">Reference proteome</keyword>
<dbReference type="EC" id="4.1.99.3" evidence="7"/>
<name>A0A378UL56_BERDE</name>
<keyword evidence="4" id="KW-0157">Chromophore</keyword>
<dbReference type="Proteomes" id="UP000254651">
    <property type="component" value="Unassembled WGS sequence"/>
</dbReference>
<feature type="binding site" evidence="5">
    <location>
        <begin position="231"/>
        <end position="235"/>
    </location>
    <ligand>
        <name>FAD</name>
        <dbReference type="ChEBI" id="CHEBI:57692"/>
    </ligand>
</feature>
<dbReference type="InterPro" id="IPR005101">
    <property type="entry name" value="Cryptochr/Photolyase_FAD-bd"/>
</dbReference>
<organism evidence="7 8">
    <name type="scientific">Bergeriella denitrificans</name>
    <name type="common">Neisseria denitrificans</name>
    <dbReference type="NCBI Taxonomy" id="494"/>
    <lineage>
        <taxon>Bacteria</taxon>
        <taxon>Pseudomonadati</taxon>
        <taxon>Pseudomonadota</taxon>
        <taxon>Betaproteobacteria</taxon>
        <taxon>Neisseriales</taxon>
        <taxon>Neisseriaceae</taxon>
        <taxon>Bergeriella</taxon>
    </lineage>
</organism>
<dbReference type="EMBL" id="UGQS01000002">
    <property type="protein sequence ID" value="STZ77423.1"/>
    <property type="molecule type" value="Genomic_DNA"/>
</dbReference>
<evidence type="ECO:0000313" key="8">
    <source>
        <dbReference type="Proteomes" id="UP000254651"/>
    </source>
</evidence>
<comment type="cofactor">
    <cofactor evidence="1">
        <name>(6R)-5,10-methylene-5,6,7,8-tetrahydrofolate</name>
        <dbReference type="ChEBI" id="CHEBI:15636"/>
    </cofactor>
</comment>
<dbReference type="InterPro" id="IPR018394">
    <property type="entry name" value="DNA_photolyase_1_CS_C"/>
</dbReference>
<proteinExistence type="predicted"/>
<accession>A0A378UL56</accession>
<dbReference type="RefSeq" id="WP_066079657.1">
    <property type="nucleotide sequence ID" value="NZ_CP181246.1"/>
</dbReference>
<dbReference type="GO" id="GO:0003677">
    <property type="term" value="F:DNA binding"/>
    <property type="evidence" value="ECO:0007669"/>
    <property type="project" value="TreeGrafter"/>
</dbReference>
<keyword evidence="7" id="KW-0456">Lyase</keyword>
<dbReference type="InterPro" id="IPR036134">
    <property type="entry name" value="Crypto/Photolyase_FAD-like_sf"/>
</dbReference>
<dbReference type="InterPro" id="IPR036155">
    <property type="entry name" value="Crypto/Photolyase_N_sf"/>
</dbReference>